<feature type="transmembrane region" description="Helical" evidence="1">
    <location>
        <begin position="151"/>
        <end position="172"/>
    </location>
</feature>
<organism evidence="3 4">
    <name type="scientific">Tieghemostelium lacteum</name>
    <name type="common">Slime mold</name>
    <name type="synonym">Dictyostelium lacteum</name>
    <dbReference type="NCBI Taxonomy" id="361077"/>
    <lineage>
        <taxon>Eukaryota</taxon>
        <taxon>Amoebozoa</taxon>
        <taxon>Evosea</taxon>
        <taxon>Eumycetozoa</taxon>
        <taxon>Dictyostelia</taxon>
        <taxon>Dictyosteliales</taxon>
        <taxon>Raperosteliaceae</taxon>
        <taxon>Tieghemostelium</taxon>
    </lineage>
</organism>
<protein>
    <recommendedName>
        <fullName evidence="2">ComC supersandwich domain-containing protein</fullName>
    </recommendedName>
</protein>
<dbReference type="Pfam" id="PF22933">
    <property type="entry name" value="ComC_SSD"/>
    <property type="match status" value="1"/>
</dbReference>
<comment type="caution">
    <text evidence="3">The sequence shown here is derived from an EMBL/GenBank/DDBJ whole genome shotgun (WGS) entry which is preliminary data.</text>
</comment>
<proteinExistence type="predicted"/>
<dbReference type="EMBL" id="LODT01000037">
    <property type="protein sequence ID" value="KYQ89989.1"/>
    <property type="molecule type" value="Genomic_DNA"/>
</dbReference>
<evidence type="ECO:0000259" key="2">
    <source>
        <dbReference type="Pfam" id="PF22933"/>
    </source>
</evidence>
<dbReference type="AlphaFoldDB" id="A0A151Z7P8"/>
<gene>
    <name evidence="3" type="ORF">DLAC_11731</name>
</gene>
<dbReference type="OMA" id="INIPHYR"/>
<accession>A0A151Z7P8</accession>
<sequence>MMPSTLKYRIEMTPFGFSSEFNYLQLIMSTSFQTQTDEDSCSYQETGQVVNSDIEYVRLQINDNSLYCRYIKKGVIDNRIQSISNSIFSIDLSQQTSTNISRQVGINIPHYRYNALIDPDYSFISDLLPANDKDGSICDPLRKRGLTKLQILGIIFGGVGLIIVLIIIYFGYKMITDWNFKVKFWRKVDRFIKMKKLNKL</sequence>
<keyword evidence="1" id="KW-0812">Transmembrane</keyword>
<feature type="domain" description="ComC supersandwich" evidence="2">
    <location>
        <begin position="5"/>
        <end position="124"/>
    </location>
</feature>
<dbReference type="InterPro" id="IPR054484">
    <property type="entry name" value="ComC_SSD"/>
</dbReference>
<keyword evidence="1" id="KW-0472">Membrane</keyword>
<dbReference type="OrthoDB" id="18358at2759"/>
<dbReference type="InParanoid" id="A0A151Z7P8"/>
<reference evidence="3 4" key="1">
    <citation type="submission" date="2015-12" db="EMBL/GenBank/DDBJ databases">
        <title>Dictyostelia acquired genes for synthesis and detection of signals that induce cell-type specialization by lateral gene transfer from prokaryotes.</title>
        <authorList>
            <person name="Gloeckner G."/>
            <person name="Schaap P."/>
        </authorList>
    </citation>
    <scope>NUCLEOTIDE SEQUENCE [LARGE SCALE GENOMIC DNA]</scope>
    <source>
        <strain evidence="3 4">TK</strain>
    </source>
</reference>
<keyword evidence="4" id="KW-1185">Reference proteome</keyword>
<dbReference type="Proteomes" id="UP000076078">
    <property type="component" value="Unassembled WGS sequence"/>
</dbReference>
<evidence type="ECO:0000313" key="3">
    <source>
        <dbReference type="EMBL" id="KYQ89989.1"/>
    </source>
</evidence>
<dbReference type="PANTHER" id="PTHR31378">
    <property type="entry name" value="EGF-LIKE DOMAIN-CONTAINING PROTEIN-RELATED-RELATED"/>
    <property type="match status" value="1"/>
</dbReference>
<name>A0A151Z7P8_TIELA</name>
<keyword evidence="1" id="KW-1133">Transmembrane helix</keyword>
<evidence type="ECO:0000256" key="1">
    <source>
        <dbReference type="SAM" id="Phobius"/>
    </source>
</evidence>
<evidence type="ECO:0000313" key="4">
    <source>
        <dbReference type="Proteomes" id="UP000076078"/>
    </source>
</evidence>